<evidence type="ECO:0000256" key="4">
    <source>
        <dbReference type="SAM" id="MobiDB-lite"/>
    </source>
</evidence>
<dbReference type="GO" id="GO:0031507">
    <property type="term" value="P:heterochromatin formation"/>
    <property type="evidence" value="ECO:0007669"/>
    <property type="project" value="TreeGrafter"/>
</dbReference>
<dbReference type="GO" id="GO:0031490">
    <property type="term" value="F:chromatin DNA binding"/>
    <property type="evidence" value="ECO:0007669"/>
    <property type="project" value="TreeGrafter"/>
</dbReference>
<dbReference type="CDD" id="cd22928">
    <property type="entry name" value="HFD_POLE3_DPB4"/>
    <property type="match status" value="1"/>
</dbReference>
<dbReference type="SUPFAM" id="SSF47113">
    <property type="entry name" value="Histone-fold"/>
    <property type="match status" value="1"/>
</dbReference>
<dbReference type="WBParaSite" id="nRc.2.0.1.t13761-RA">
    <property type="protein sequence ID" value="nRc.2.0.1.t13761-RA"/>
    <property type="gene ID" value="nRc.2.0.1.g13761"/>
</dbReference>
<accession>A0A915IHW1</accession>
<reference evidence="7" key="1">
    <citation type="submission" date="2022-11" db="UniProtKB">
        <authorList>
            <consortium name="WormBaseParasite"/>
        </authorList>
    </citation>
    <scope>IDENTIFICATION</scope>
</reference>
<name>A0A915IHW1_ROMCU</name>
<evidence type="ECO:0000256" key="1">
    <source>
        <dbReference type="ARBA" id="ARBA00004123"/>
    </source>
</evidence>
<feature type="domain" description="Transcription factor CBF/NF-Y/archaeal histone" evidence="5">
    <location>
        <begin position="9"/>
        <end position="73"/>
    </location>
</feature>
<keyword evidence="6" id="KW-1185">Reference proteome</keyword>
<keyword evidence="2" id="KW-0539">Nucleus</keyword>
<feature type="compositionally biased region" description="Basic and acidic residues" evidence="4">
    <location>
        <begin position="96"/>
        <end position="117"/>
    </location>
</feature>
<dbReference type="Pfam" id="PF00808">
    <property type="entry name" value="CBFD_NFYB_HMF"/>
    <property type="match status" value="1"/>
</dbReference>
<dbReference type="GO" id="GO:0006974">
    <property type="term" value="P:DNA damage response"/>
    <property type="evidence" value="ECO:0007669"/>
    <property type="project" value="TreeGrafter"/>
</dbReference>
<evidence type="ECO:0000313" key="6">
    <source>
        <dbReference type="Proteomes" id="UP000887565"/>
    </source>
</evidence>
<evidence type="ECO:0000256" key="3">
    <source>
        <dbReference type="ARBA" id="ARBA00039793"/>
    </source>
</evidence>
<dbReference type="Gene3D" id="1.10.20.10">
    <property type="entry name" value="Histone, subunit A"/>
    <property type="match status" value="1"/>
</dbReference>
<dbReference type="GO" id="GO:0006272">
    <property type="term" value="P:leading strand elongation"/>
    <property type="evidence" value="ECO:0007669"/>
    <property type="project" value="TreeGrafter"/>
</dbReference>
<evidence type="ECO:0000259" key="5">
    <source>
        <dbReference type="Pfam" id="PF00808"/>
    </source>
</evidence>
<dbReference type="InterPro" id="IPR009072">
    <property type="entry name" value="Histone-fold"/>
</dbReference>
<dbReference type="PANTHER" id="PTHR46172">
    <property type="entry name" value="DNA POLYMERASE EPSILON SUBUNIT 3"/>
    <property type="match status" value="1"/>
</dbReference>
<feature type="compositionally biased region" description="Acidic residues" evidence="4">
    <location>
        <begin position="143"/>
        <end position="154"/>
    </location>
</feature>
<evidence type="ECO:0000313" key="7">
    <source>
        <dbReference type="WBParaSite" id="nRc.2.0.1.t13761-RA"/>
    </source>
</evidence>
<dbReference type="OMA" id="KQNHRTI"/>
<proteinExistence type="predicted"/>
<dbReference type="GO" id="GO:0046982">
    <property type="term" value="F:protein heterodimerization activity"/>
    <property type="evidence" value="ECO:0007669"/>
    <property type="project" value="InterPro"/>
</dbReference>
<feature type="region of interest" description="Disordered" evidence="4">
    <location>
        <begin position="96"/>
        <end position="154"/>
    </location>
</feature>
<dbReference type="Proteomes" id="UP000887565">
    <property type="component" value="Unplaced"/>
</dbReference>
<evidence type="ECO:0000256" key="2">
    <source>
        <dbReference type="ARBA" id="ARBA00023242"/>
    </source>
</evidence>
<organism evidence="6 7">
    <name type="scientific">Romanomermis culicivorax</name>
    <name type="common">Nematode worm</name>
    <dbReference type="NCBI Taxonomy" id="13658"/>
    <lineage>
        <taxon>Eukaryota</taxon>
        <taxon>Metazoa</taxon>
        <taxon>Ecdysozoa</taxon>
        <taxon>Nematoda</taxon>
        <taxon>Enoplea</taxon>
        <taxon>Dorylaimia</taxon>
        <taxon>Mermithida</taxon>
        <taxon>Mermithoidea</taxon>
        <taxon>Mermithidae</taxon>
        <taxon>Romanomermis</taxon>
    </lineage>
</organism>
<dbReference type="GO" id="GO:0008622">
    <property type="term" value="C:epsilon DNA polymerase complex"/>
    <property type="evidence" value="ECO:0007669"/>
    <property type="project" value="TreeGrafter"/>
</dbReference>
<dbReference type="PANTHER" id="PTHR46172:SF1">
    <property type="entry name" value="DNA POLYMERASE EPSILON SUBUNIT 3"/>
    <property type="match status" value="1"/>
</dbReference>
<protein>
    <recommendedName>
        <fullName evidence="3">DNA polymerase epsilon subunit 3</fullName>
    </recommendedName>
</protein>
<comment type="subcellular location">
    <subcellularLocation>
        <location evidence="1">Nucleus</location>
    </subcellularLocation>
</comment>
<dbReference type="InterPro" id="IPR003958">
    <property type="entry name" value="CBFA_NFYB_domain"/>
</dbReference>
<dbReference type="GO" id="GO:0008623">
    <property type="term" value="C:CHRAC"/>
    <property type="evidence" value="ECO:0007669"/>
    <property type="project" value="TreeGrafter"/>
</dbReference>
<dbReference type="AlphaFoldDB" id="A0A915IHW1"/>
<dbReference type="InterPro" id="IPR051377">
    <property type="entry name" value="DNA_Pol-Epsilon_Subunit"/>
</dbReference>
<sequence length="154" mass="16860">MAEKTEDLNLPLAVVSRIIKNALPDGVNISKEARIAVARAASVFVLYATTSANGYAIKAKRKTLAATDIMQALADMEFEELVEPLQQFLDAKKQDARLKKQKTSRDENGVYEVHDSIVDDEIVEGNGDSVGDPAIEPNVENDHDNDEPFVDDAC</sequence>